<dbReference type="PROSITE" id="PS51352">
    <property type="entry name" value="THIOREDOXIN_2"/>
    <property type="match status" value="1"/>
</dbReference>
<feature type="region of interest" description="Disordered" evidence="5">
    <location>
        <begin position="1"/>
        <end position="22"/>
    </location>
</feature>
<dbReference type="GO" id="GO:0016209">
    <property type="term" value="F:antioxidant activity"/>
    <property type="evidence" value="ECO:0007669"/>
    <property type="project" value="InterPro"/>
</dbReference>
<dbReference type="Gene3D" id="3.40.30.10">
    <property type="entry name" value="Glutaredoxin"/>
    <property type="match status" value="1"/>
</dbReference>
<accession>A0A3B0S042</accession>
<sequence length="213" mass="22849">MAPNTDPNTEPQPPPDEEDERGGKMVWAAIAGAVIFIILGVVFTGRFGGDPSISSSPLIGKPAPSDPIALMDGSGQISIADYAGDILVVNYWASWCLSCREEHPDLLKAAADYKDLGVTFIGVNYQDTYPNAVAFLDEMGWSEETVYVVDEGSTTAFQWGVLGIPETFFVNRDGIIVGKVSGPSTYALLSRTLDQIILGESIGDIKTGEVQNR</sequence>
<keyword evidence="6" id="KW-0812">Transmembrane</keyword>
<dbReference type="PROSITE" id="PS00194">
    <property type="entry name" value="THIOREDOXIN_1"/>
    <property type="match status" value="1"/>
</dbReference>
<dbReference type="SUPFAM" id="SSF52833">
    <property type="entry name" value="Thioredoxin-like"/>
    <property type="match status" value="1"/>
</dbReference>
<dbReference type="PANTHER" id="PTHR42852">
    <property type="entry name" value="THIOL:DISULFIDE INTERCHANGE PROTEIN DSBE"/>
    <property type="match status" value="1"/>
</dbReference>
<evidence type="ECO:0000256" key="3">
    <source>
        <dbReference type="ARBA" id="ARBA00023157"/>
    </source>
</evidence>
<dbReference type="EMBL" id="UOEI01000024">
    <property type="protein sequence ID" value="VAV89933.1"/>
    <property type="molecule type" value="Genomic_DNA"/>
</dbReference>
<dbReference type="GO" id="GO:0017004">
    <property type="term" value="P:cytochrome complex assembly"/>
    <property type="evidence" value="ECO:0007669"/>
    <property type="project" value="UniProtKB-KW"/>
</dbReference>
<keyword evidence="6" id="KW-1133">Transmembrane helix</keyword>
<dbReference type="AlphaFoldDB" id="A0A3B0S042"/>
<dbReference type="InterPro" id="IPR013766">
    <property type="entry name" value="Thioredoxin_domain"/>
</dbReference>
<keyword evidence="2" id="KW-0201">Cytochrome c-type biogenesis</keyword>
<keyword evidence="6" id="KW-0472">Membrane</keyword>
<evidence type="ECO:0000313" key="8">
    <source>
        <dbReference type="EMBL" id="VAV89933.1"/>
    </source>
</evidence>
<feature type="domain" description="Thioredoxin" evidence="7">
    <location>
        <begin position="57"/>
        <end position="198"/>
    </location>
</feature>
<dbReference type="GO" id="GO:0030313">
    <property type="term" value="C:cell envelope"/>
    <property type="evidence" value="ECO:0007669"/>
    <property type="project" value="UniProtKB-SubCell"/>
</dbReference>
<evidence type="ECO:0000256" key="4">
    <source>
        <dbReference type="ARBA" id="ARBA00023284"/>
    </source>
</evidence>
<dbReference type="CDD" id="cd02966">
    <property type="entry name" value="TlpA_like_family"/>
    <property type="match status" value="1"/>
</dbReference>
<dbReference type="PANTHER" id="PTHR42852:SF6">
    <property type="entry name" value="THIOL:DISULFIDE INTERCHANGE PROTEIN DSBE"/>
    <property type="match status" value="1"/>
</dbReference>
<keyword evidence="3" id="KW-1015">Disulfide bond</keyword>
<keyword evidence="4" id="KW-0676">Redox-active center</keyword>
<proteinExistence type="predicted"/>
<feature type="transmembrane region" description="Helical" evidence="6">
    <location>
        <begin position="25"/>
        <end position="45"/>
    </location>
</feature>
<organism evidence="8">
    <name type="scientific">hydrothermal vent metagenome</name>
    <dbReference type="NCBI Taxonomy" id="652676"/>
    <lineage>
        <taxon>unclassified sequences</taxon>
        <taxon>metagenomes</taxon>
        <taxon>ecological metagenomes</taxon>
    </lineage>
</organism>
<dbReference type="Pfam" id="PF00578">
    <property type="entry name" value="AhpC-TSA"/>
    <property type="match status" value="1"/>
</dbReference>
<dbReference type="InterPro" id="IPR000866">
    <property type="entry name" value="AhpC/TSA"/>
</dbReference>
<evidence type="ECO:0000259" key="7">
    <source>
        <dbReference type="PROSITE" id="PS51352"/>
    </source>
</evidence>
<evidence type="ECO:0000256" key="5">
    <source>
        <dbReference type="SAM" id="MobiDB-lite"/>
    </source>
</evidence>
<evidence type="ECO:0000256" key="1">
    <source>
        <dbReference type="ARBA" id="ARBA00004196"/>
    </source>
</evidence>
<protein>
    <submittedName>
        <fullName evidence="8">Cytochrome c-type biogenesis protein CcmG/DsbE, thiol:disulfide oxidoreductase</fullName>
    </submittedName>
</protein>
<dbReference type="GO" id="GO:0016491">
    <property type="term" value="F:oxidoreductase activity"/>
    <property type="evidence" value="ECO:0007669"/>
    <property type="project" value="InterPro"/>
</dbReference>
<dbReference type="InterPro" id="IPR017937">
    <property type="entry name" value="Thioredoxin_CS"/>
</dbReference>
<name>A0A3B0S042_9ZZZZ</name>
<gene>
    <name evidence="8" type="ORF">MNBD_ACTINO01-1861</name>
</gene>
<dbReference type="InterPro" id="IPR050553">
    <property type="entry name" value="Thioredoxin_ResA/DsbE_sf"/>
</dbReference>
<evidence type="ECO:0000256" key="2">
    <source>
        <dbReference type="ARBA" id="ARBA00022748"/>
    </source>
</evidence>
<comment type="subcellular location">
    <subcellularLocation>
        <location evidence="1">Cell envelope</location>
    </subcellularLocation>
</comment>
<evidence type="ECO:0000256" key="6">
    <source>
        <dbReference type="SAM" id="Phobius"/>
    </source>
</evidence>
<dbReference type="InterPro" id="IPR036249">
    <property type="entry name" value="Thioredoxin-like_sf"/>
</dbReference>
<reference evidence="8" key="1">
    <citation type="submission" date="2018-06" db="EMBL/GenBank/DDBJ databases">
        <authorList>
            <person name="Zhirakovskaya E."/>
        </authorList>
    </citation>
    <scope>NUCLEOTIDE SEQUENCE</scope>
</reference>